<accession>A0AB34JMC2</accession>
<evidence type="ECO:0008006" key="5">
    <source>
        <dbReference type="Google" id="ProtNLM"/>
    </source>
</evidence>
<name>A0AB34JMC2_PRYPA</name>
<dbReference type="EMBL" id="JBGBPQ010000007">
    <property type="protein sequence ID" value="KAL1521896.1"/>
    <property type="molecule type" value="Genomic_DNA"/>
</dbReference>
<feature type="transmembrane region" description="Helical" evidence="2">
    <location>
        <begin position="1010"/>
        <end position="1032"/>
    </location>
</feature>
<keyword evidence="2" id="KW-0812">Transmembrane</keyword>
<feature type="transmembrane region" description="Helical" evidence="2">
    <location>
        <begin position="835"/>
        <end position="854"/>
    </location>
</feature>
<dbReference type="SUPFAM" id="SSF51126">
    <property type="entry name" value="Pectin lyase-like"/>
    <property type="match status" value="1"/>
</dbReference>
<protein>
    <recommendedName>
        <fullName evidence="5">Phosphoinositide phospholipase C</fullName>
    </recommendedName>
</protein>
<feature type="compositionally biased region" description="Pro residues" evidence="1">
    <location>
        <begin position="14"/>
        <end position="27"/>
    </location>
</feature>
<proteinExistence type="predicted"/>
<reference evidence="3 4" key="1">
    <citation type="journal article" date="2024" name="Science">
        <title>Giant polyketide synthase enzymes in the biosynthesis of giant marine polyether toxins.</title>
        <authorList>
            <person name="Fallon T.R."/>
            <person name="Shende V.V."/>
            <person name="Wierzbicki I.H."/>
            <person name="Pendleton A.L."/>
            <person name="Watervoot N.F."/>
            <person name="Auber R.P."/>
            <person name="Gonzalez D.J."/>
            <person name="Wisecaver J.H."/>
            <person name="Moore B.S."/>
        </authorList>
    </citation>
    <scope>NUCLEOTIDE SEQUENCE [LARGE SCALE GENOMIC DNA]</scope>
    <source>
        <strain evidence="3 4">12B1</strain>
    </source>
</reference>
<organism evidence="3 4">
    <name type="scientific">Prymnesium parvum</name>
    <name type="common">Toxic golden alga</name>
    <dbReference type="NCBI Taxonomy" id="97485"/>
    <lineage>
        <taxon>Eukaryota</taxon>
        <taxon>Haptista</taxon>
        <taxon>Haptophyta</taxon>
        <taxon>Prymnesiophyceae</taxon>
        <taxon>Prymnesiales</taxon>
        <taxon>Prymnesiaceae</taxon>
        <taxon>Prymnesium</taxon>
    </lineage>
</organism>
<feature type="transmembrane region" description="Helical" evidence="2">
    <location>
        <begin position="944"/>
        <end position="965"/>
    </location>
</feature>
<dbReference type="PANTHER" id="PTHR11319:SF35">
    <property type="entry name" value="OUTER MEMBRANE PROTEIN PMPC-RELATED"/>
    <property type="match status" value="1"/>
</dbReference>
<evidence type="ECO:0000256" key="2">
    <source>
        <dbReference type="SAM" id="Phobius"/>
    </source>
</evidence>
<keyword evidence="2" id="KW-0472">Membrane</keyword>
<keyword evidence="4" id="KW-1185">Reference proteome</keyword>
<evidence type="ECO:0000313" key="3">
    <source>
        <dbReference type="EMBL" id="KAL1521896.1"/>
    </source>
</evidence>
<feature type="transmembrane region" description="Helical" evidence="2">
    <location>
        <begin position="898"/>
        <end position="924"/>
    </location>
</feature>
<dbReference type="Proteomes" id="UP001515480">
    <property type="component" value="Unassembled WGS sequence"/>
</dbReference>
<comment type="caution">
    <text evidence="3">The sequence shown here is derived from an EMBL/GenBank/DDBJ whole genome shotgun (WGS) entry which is preliminary data.</text>
</comment>
<gene>
    <name evidence="3" type="ORF">AB1Y20_021547</name>
</gene>
<feature type="transmembrane region" description="Helical" evidence="2">
    <location>
        <begin position="1120"/>
        <end position="1139"/>
    </location>
</feature>
<feature type="transmembrane region" description="Helical" evidence="2">
    <location>
        <begin position="792"/>
        <end position="814"/>
    </location>
</feature>
<dbReference type="InterPro" id="IPR011050">
    <property type="entry name" value="Pectin_lyase_fold/virulence"/>
</dbReference>
<dbReference type="SUPFAM" id="SSF57184">
    <property type="entry name" value="Growth factor receptor domain"/>
    <property type="match status" value="1"/>
</dbReference>
<evidence type="ECO:0000313" key="4">
    <source>
        <dbReference type="Proteomes" id="UP001515480"/>
    </source>
</evidence>
<dbReference type="InterPro" id="IPR009030">
    <property type="entry name" value="Growth_fac_rcpt_cys_sf"/>
</dbReference>
<evidence type="ECO:0000256" key="1">
    <source>
        <dbReference type="SAM" id="MobiDB-lite"/>
    </source>
</evidence>
<feature type="region of interest" description="Disordered" evidence="1">
    <location>
        <begin position="8"/>
        <end position="27"/>
    </location>
</feature>
<feature type="transmembrane region" description="Helical" evidence="2">
    <location>
        <begin position="1166"/>
        <end position="1187"/>
    </location>
</feature>
<feature type="transmembrane region" description="Helical" evidence="2">
    <location>
        <begin position="1090"/>
        <end position="1108"/>
    </location>
</feature>
<dbReference type="PANTHER" id="PTHR11319">
    <property type="entry name" value="G PROTEIN-COUPLED RECEPTOR-RELATED"/>
    <property type="match status" value="1"/>
</dbReference>
<sequence>MFLASAALHAPSGPSSPPSALPPPSSPPALHANASACVDNWSAVSHLTPDLGAIGEIIRDCTSFFVYTEYVIGASMDTICAMPIGTVQFYAQVALSLQIKFPEGSTVLSITSCTTRASDPARASQPSDPSVSPFSACTTNVSSSPPFTKAALNDSNINEIYLVPGQTYYVDTELTLIGRRVKIWSDGEGSTLDGSLSSSILFAKNAEVELANVHFSQGWVWSKGGAWYTLHCSVEVDQMNVIDCTTHATLPTDWALGYNGFGVGAGGLVLMEMTDSNMTHVQFIRCGASVRNTKKMSYVWGGALYIYGPDNKAILSDALFSDCWSVADGEALGAGLLIRSSLEGKLPLLHPLVAMHNSTIHRTPRVVKGIYLMLTDVRFVNCRCTSATFVSAGGGVAIQGATVIMMRTSFADCWVRGSGFTRGGGIDVDRTSLQSSSMKLESCLVRNCTVITSGANASADSLAGATGGGLFVAPRAVVRLEATLVTQCMASATSASSLAGARGGAIFVVSGIVLLTRGSLLVENVAGVGGRWVAGITCSIYFNPCPTDAPCKREEQGFSTIQPCDWVSQPELKGQVVETLAEGGTDNDWPFVCPKGTYGGSALAEQSGPLCAGRCPSGRFSEAPNLTSASQCNQCRSGCHCISGQQPICCEAGEFYDPARGACSDCHAALSSVAGGATCDVCRAGYYLRDVRLAPSPANCEKCPLAYHCEWNSTLGTITLRDGFWRLSARTSDAHQCSHSLNATSACLGGEIIGTCVSGHTGPLCAVCTEHGHHYDPATGRCLPCPARWAEMMLAITAAIAVSLGGLIHVYHSPSTRFQWVSSYLHHFVDMMRDVGLVVKAKILLSFLQMTTVLDSTYGLALPPVYFDWMNAFYWLGNLNWWTLWLPDECVLYTDQRLIFYAVAPLLLIAAAAVMSVLYHALLVMSQLRGQPMNAAALTKVRTAVSHGLVSSLPCALVVVSFFVASVSARIFQTRACIGFGVDDATEEERFYLREDLSIMCYESKEHADLVSLMWIFVCVWPIGTLVLYVLVLVPCRTPILRGESTALTRAIAFLIHDYQPHVFYWEALELIRRTILTGWVLLLDERESFARLLLATLVSLASFAVVLSVKPYTSSIDNFLAISSQLFLVCTFLGAMVLNTFNSIRERSGAAAARAVLGFDSDEQIVWILILVNLFMLMLQSGALMIEISQSRRRMMAATYVIPKEKTLLALFSNPQLSPSARAQGLRPLSFGHDLKHLLRSMDVREIAIEPAATLVDAQDAVALYLPRILLFSGHTFMGSLAFEDTAGKMDQHADAETIGKMLLGLPLHSLRTSHLQSQHRSEKSSLERAADVIHEVSTPTPREQVTTIVMPDHPTNAILQSNSDRDTSSGWKKMTSWMIWRWKAFTQHRLPDKLSCESMAAKFYLYPKMNSNLNSEETGNGCSSTPLGGDVLKRLECIVLNGCKTDGIGRHLLSIAPAVSVVCCAVTSAEQKGNTDSGKPSLPIRINGQPGFDCMSRRV</sequence>
<keyword evidence="2" id="KW-1133">Transmembrane helix</keyword>